<dbReference type="InterPro" id="IPR043504">
    <property type="entry name" value="Peptidase_S1_PA_chymotrypsin"/>
</dbReference>
<dbReference type="SUPFAM" id="SSF50494">
    <property type="entry name" value="Trypsin-like serine proteases"/>
    <property type="match status" value="1"/>
</dbReference>
<keyword evidence="5 7" id="KW-0378">Hydrolase</keyword>
<keyword evidence="6 7" id="KW-0720">Serine protease</keyword>
<dbReference type="EMBL" id="UNSC01000004">
    <property type="protein sequence ID" value="SZD72928.1"/>
    <property type="molecule type" value="Genomic_DNA"/>
</dbReference>
<dbReference type="GO" id="GO:0006508">
    <property type="term" value="P:proteolysis"/>
    <property type="evidence" value="ECO:0007669"/>
    <property type="project" value="UniProtKB-KW"/>
</dbReference>
<dbReference type="Gene3D" id="2.40.10.10">
    <property type="entry name" value="Trypsin-like serine proteases"/>
    <property type="match status" value="1"/>
</dbReference>
<evidence type="ECO:0000256" key="7">
    <source>
        <dbReference type="RuleBase" id="RU366067"/>
    </source>
</evidence>
<gene>
    <name evidence="8" type="ORF">SAMEA104719789_01043</name>
</gene>
<dbReference type="PANTHER" id="PTHR38469:SF1">
    <property type="entry name" value="PERIPLASMIC PEPTIDASE SUBFAMILY S1B"/>
    <property type="match status" value="1"/>
</dbReference>
<dbReference type="AlphaFoldDB" id="A0A383U0D0"/>
<keyword evidence="3 7" id="KW-0645">Protease</keyword>
<dbReference type="Proteomes" id="UP000262142">
    <property type="component" value="Unassembled WGS sequence"/>
</dbReference>
<dbReference type="RefSeq" id="WP_119059370.1">
    <property type="nucleotide sequence ID" value="NZ_UNSC01000004.1"/>
</dbReference>
<dbReference type="Pfam" id="PF10459">
    <property type="entry name" value="Peptidase_S46"/>
    <property type="match status" value="1"/>
</dbReference>
<evidence type="ECO:0000256" key="3">
    <source>
        <dbReference type="ARBA" id="ARBA00022670"/>
    </source>
</evidence>
<dbReference type="EC" id="3.4.14.-" evidence="7"/>
<evidence type="ECO:0000256" key="6">
    <source>
        <dbReference type="ARBA" id="ARBA00022825"/>
    </source>
</evidence>
<accession>A0A383U0D0</accession>
<evidence type="ECO:0000256" key="2">
    <source>
        <dbReference type="ARBA" id="ARBA00022438"/>
    </source>
</evidence>
<name>A0A383U0D0_9FLAO</name>
<dbReference type="GO" id="GO:0043171">
    <property type="term" value="P:peptide catabolic process"/>
    <property type="evidence" value="ECO:0007669"/>
    <property type="project" value="UniProtKB-UniRule"/>
</dbReference>
<dbReference type="InterPro" id="IPR019500">
    <property type="entry name" value="Pep_S46"/>
</dbReference>
<evidence type="ECO:0000256" key="1">
    <source>
        <dbReference type="ARBA" id="ARBA00010491"/>
    </source>
</evidence>
<dbReference type="GO" id="GO:0070009">
    <property type="term" value="F:serine-type aminopeptidase activity"/>
    <property type="evidence" value="ECO:0007669"/>
    <property type="project" value="UniProtKB-UniRule"/>
</dbReference>
<keyword evidence="9" id="KW-1185">Reference proteome</keyword>
<organism evidence="8 9">
    <name type="scientific">Candidatus Ornithobacterium hominis</name>
    <dbReference type="NCBI Taxonomy" id="2497989"/>
    <lineage>
        <taxon>Bacteria</taxon>
        <taxon>Pseudomonadati</taxon>
        <taxon>Bacteroidota</taxon>
        <taxon>Flavobacteriia</taxon>
        <taxon>Flavobacteriales</taxon>
        <taxon>Weeksellaceae</taxon>
        <taxon>Ornithobacterium</taxon>
    </lineage>
</organism>
<evidence type="ECO:0000256" key="4">
    <source>
        <dbReference type="ARBA" id="ARBA00022729"/>
    </source>
</evidence>
<dbReference type="OrthoDB" id="9805367at2"/>
<dbReference type="GO" id="GO:0008239">
    <property type="term" value="F:dipeptidyl-peptidase activity"/>
    <property type="evidence" value="ECO:0007669"/>
    <property type="project" value="UniProtKB-UniRule"/>
</dbReference>
<reference evidence="8 9" key="1">
    <citation type="submission" date="2018-09" db="EMBL/GenBank/DDBJ databases">
        <authorList>
            <consortium name="Pathogen Informatics"/>
        </authorList>
    </citation>
    <scope>NUCLEOTIDE SEQUENCE [LARGE SCALE GENOMIC DNA]</scope>
    <source>
        <strain evidence="8 9">OH-22767</strain>
    </source>
</reference>
<sequence length="716" mass="82181">MKRIVLSLIFCFSGVFTFADEGMWLMAFIDRLKYSDWQKEGLHLTPEEIYSVNQASLKDAIVSFGGYCTGEVVSNQGLVFTNHHCGYGAIAQLSTPENDYLHDGFWAKSFEEELKPDNLYVRFLVRMDNVTSRIMRQLNDKMTSEQRGEIINAEIEKIKRENNENGRYEVVVKDFYGGNEFYYFVYQDYHDVRLVGTPPESVGKYGGTYDNWEWPRHTGDFSIFRVYADANGNPAEYSPSNVPLKPKHHLPIKKGGVKPGDFAMTIGYPGSTERYMSSFGIQQALNIEFPAWIDAAANARAVLKKYMDSDNAINLNYASKYASIDNYWKNRIGMTQALNKLRTYDKKKEIEKNLTQWIDNDPTRKAKYGNVLKDIQNYYQISNDYIANQTYISRGVLPGSSLVLVAYRMKNLFDTYHRQDAENQKNMLPQVHERIESQYENFSTELEREALAVLLQKYYENTAEIYHHKALRDALKEYGNFSQFVEANYENSIFRNATALKQAFANNDLEAFNNDPIFKISAGLIDSYQNVPENVRQAEEKYEKAYRLFIQALRESQPNKVFYPDANFTMRLSTGKVVSLPENPTRPSDVSSNYYTTLKGGMRKFLPNSEFDMPTELIRLYNTQTFGQWADENGNMPVCFLTDNDITGGNSGSPVIGGNGELLGLAFDGNWEAMSGDIEFEKDLQRTINVDIRYVMFIIEQLSGADRIISELDFVD</sequence>
<evidence type="ECO:0000313" key="9">
    <source>
        <dbReference type="Proteomes" id="UP000262142"/>
    </source>
</evidence>
<dbReference type="InterPro" id="IPR009003">
    <property type="entry name" value="Peptidase_S1_PA"/>
</dbReference>
<protein>
    <recommendedName>
        <fullName evidence="7">Dipeptidyl-peptidase</fullName>
        <ecNumber evidence="7">3.4.14.-</ecNumber>
    </recommendedName>
</protein>
<comment type="function">
    <text evidence="7">Catalyzes the removal of dipeptides from the N-terminus of oligopeptides.</text>
</comment>
<evidence type="ECO:0000313" key="8">
    <source>
        <dbReference type="EMBL" id="SZD72928.1"/>
    </source>
</evidence>
<proteinExistence type="inferred from homology"/>
<keyword evidence="4" id="KW-0732">Signal</keyword>
<evidence type="ECO:0000256" key="5">
    <source>
        <dbReference type="ARBA" id="ARBA00022801"/>
    </source>
</evidence>
<keyword evidence="2 7" id="KW-0031">Aminopeptidase</keyword>
<dbReference type="PANTHER" id="PTHR38469">
    <property type="entry name" value="PERIPLASMIC PEPTIDASE SUBFAMILY S1B"/>
    <property type="match status" value="1"/>
</dbReference>
<comment type="similarity">
    <text evidence="1 7">Belongs to the peptidase S46 family.</text>
</comment>